<gene>
    <name evidence="2" type="primary">nad4l</name>
</gene>
<dbReference type="EMBL" id="KX943506">
    <property type="protein sequence ID" value="APX40924.1"/>
    <property type="molecule type" value="Genomic_DNA"/>
</dbReference>
<dbReference type="Gene3D" id="1.10.287.3510">
    <property type="match status" value="1"/>
</dbReference>
<reference evidence="2" key="1">
    <citation type="journal article" date="2015" name="Methods Ecol Evol 6">
        <title>Validating the power of mitochondrial metagenomics for community ecology and phylogenetics of complex assemblages.</title>
        <authorList>
            <person name="Gomez-Rodriguez C."/>
            <person name="Crampton-Platt A."/>
            <person name="Timmermans M.J.T.N."/>
            <person name="Baselga A."/>
            <person name="Vogler A.P."/>
        </authorList>
    </citation>
    <scope>NUCLEOTIDE SEQUENCE</scope>
</reference>
<dbReference type="AlphaFoldDB" id="A0A3G1GT02"/>
<keyword evidence="1" id="KW-0472">Membrane</keyword>
<organism evidence="2">
    <name type="scientific">Phyllotreta cruciferae</name>
    <dbReference type="NCBI Taxonomy" id="224133"/>
    <lineage>
        <taxon>Eukaryota</taxon>
        <taxon>Metazoa</taxon>
        <taxon>Ecdysozoa</taxon>
        <taxon>Arthropoda</taxon>
        <taxon>Hexapoda</taxon>
        <taxon>Insecta</taxon>
        <taxon>Pterygota</taxon>
        <taxon>Neoptera</taxon>
        <taxon>Endopterygota</taxon>
        <taxon>Coleoptera</taxon>
        <taxon>Polyphaga</taxon>
        <taxon>Cucujiformia</taxon>
        <taxon>Chrysomeloidea</taxon>
        <taxon>Chrysomelidae</taxon>
        <taxon>Galerucinae</taxon>
        <taxon>Alticini</taxon>
        <taxon>Phyllotreta</taxon>
    </lineage>
</organism>
<keyword evidence="1" id="KW-0812">Transmembrane</keyword>
<evidence type="ECO:0000313" key="2">
    <source>
        <dbReference type="EMBL" id="APX40924.1"/>
    </source>
</evidence>
<geneLocation type="mitochondrion" evidence="2"/>
<keyword evidence="2" id="KW-0496">Mitochondrion</keyword>
<keyword evidence="1" id="KW-1133">Transmembrane helix</keyword>
<name>A0A3G1GT02_9CUCU</name>
<feature type="transmembrane region" description="Helical" evidence="1">
    <location>
        <begin position="21"/>
        <end position="39"/>
    </location>
</feature>
<evidence type="ECO:0000256" key="1">
    <source>
        <dbReference type="SAM" id="Phobius"/>
    </source>
</evidence>
<protein>
    <submittedName>
        <fullName evidence="2">NADH dehydrogenase subunit 4L</fullName>
    </submittedName>
</protein>
<feature type="transmembrane region" description="Helical" evidence="1">
    <location>
        <begin position="51"/>
        <end position="75"/>
    </location>
</feature>
<sequence length="90" mass="10676">MYLSLIWILTLLIFLLNHKHFLLMLLILEFMVLVLYLSLNLVLSMMIYEHYFLMIFLSMSVCEGVLGLVILILMVRAHSNDYMLTFSSLW</sequence>
<accession>A0A3G1GT02</accession>
<proteinExistence type="predicted"/>